<comment type="caution">
    <text evidence="1">The sequence shown here is derived from an EMBL/GenBank/DDBJ whole genome shotgun (WGS) entry which is preliminary data.</text>
</comment>
<name>A0A8T2V776_CERRI</name>
<protein>
    <submittedName>
        <fullName evidence="1">Uncharacterized protein</fullName>
    </submittedName>
</protein>
<organism evidence="1 2">
    <name type="scientific">Ceratopteris richardii</name>
    <name type="common">Triangle waterfern</name>
    <dbReference type="NCBI Taxonomy" id="49495"/>
    <lineage>
        <taxon>Eukaryota</taxon>
        <taxon>Viridiplantae</taxon>
        <taxon>Streptophyta</taxon>
        <taxon>Embryophyta</taxon>
        <taxon>Tracheophyta</taxon>
        <taxon>Polypodiopsida</taxon>
        <taxon>Polypodiidae</taxon>
        <taxon>Polypodiales</taxon>
        <taxon>Pteridineae</taxon>
        <taxon>Pteridaceae</taxon>
        <taxon>Parkerioideae</taxon>
        <taxon>Ceratopteris</taxon>
    </lineage>
</organism>
<sequence length="150" mass="17340">MEPPFSIILAGGTVPSMWRMMRFLFDQESLTDSIILPNGSLLRIADTTIRSGFAALREEPVCRIMSQSQMAEMDCNFYLACRIRMHHRGRKVTPNSIRLYRKATYGSMRLPNSDLGTIYSSCNFCIFSRIRYDYDTEKRLMVPSDHLILI</sequence>
<accession>A0A8T2V776</accession>
<evidence type="ECO:0000313" key="1">
    <source>
        <dbReference type="EMBL" id="KAH7444287.1"/>
    </source>
</evidence>
<dbReference type="AlphaFoldDB" id="A0A8T2V776"/>
<evidence type="ECO:0000313" key="2">
    <source>
        <dbReference type="Proteomes" id="UP000825935"/>
    </source>
</evidence>
<proteinExistence type="predicted"/>
<dbReference type="EMBL" id="CM035407">
    <property type="protein sequence ID" value="KAH7444287.1"/>
    <property type="molecule type" value="Genomic_DNA"/>
</dbReference>
<dbReference type="Proteomes" id="UP000825935">
    <property type="component" value="Chromosome 2"/>
</dbReference>
<keyword evidence="2" id="KW-1185">Reference proteome</keyword>
<gene>
    <name evidence="1" type="ORF">KP509_02G071800</name>
</gene>
<reference evidence="1" key="1">
    <citation type="submission" date="2021-08" db="EMBL/GenBank/DDBJ databases">
        <title>WGS assembly of Ceratopteris richardii.</title>
        <authorList>
            <person name="Marchant D.B."/>
            <person name="Chen G."/>
            <person name="Jenkins J."/>
            <person name="Shu S."/>
            <person name="Leebens-Mack J."/>
            <person name="Grimwood J."/>
            <person name="Schmutz J."/>
            <person name="Soltis P."/>
            <person name="Soltis D."/>
            <person name="Chen Z.-H."/>
        </authorList>
    </citation>
    <scope>NUCLEOTIDE SEQUENCE</scope>
    <source>
        <strain evidence="1">Whitten #5841</strain>
        <tissue evidence="1">Leaf</tissue>
    </source>
</reference>